<dbReference type="InterPro" id="IPR002963">
    <property type="entry name" value="Expansin"/>
</dbReference>
<feature type="signal peptide" evidence="7">
    <location>
        <begin position="1"/>
        <end position="27"/>
    </location>
</feature>
<dbReference type="PANTHER" id="PTHR31867">
    <property type="entry name" value="EXPANSIN-A15"/>
    <property type="match status" value="1"/>
</dbReference>
<dbReference type="SMART" id="SM00837">
    <property type="entry name" value="DPBB_1"/>
    <property type="match status" value="1"/>
</dbReference>
<feature type="chain" id="PRO_5043100833" description="Expansin" evidence="7">
    <location>
        <begin position="28"/>
        <end position="262"/>
    </location>
</feature>
<evidence type="ECO:0000256" key="1">
    <source>
        <dbReference type="ARBA" id="ARBA00005392"/>
    </source>
</evidence>
<comment type="similarity">
    <text evidence="1 7">Belongs to the expansin family. Expansin A subfamily.</text>
</comment>
<dbReference type="PROSITE" id="PS50842">
    <property type="entry name" value="EXPANSIN_EG45"/>
    <property type="match status" value="1"/>
</dbReference>
<reference evidence="10" key="1">
    <citation type="journal article" date="2018" name="DNA Res.">
        <title>Multiple hybrid de novo genome assembly of finger millet, an orphan allotetraploid crop.</title>
        <authorList>
            <person name="Hatakeyama M."/>
            <person name="Aluri S."/>
            <person name="Balachadran M.T."/>
            <person name="Sivarajan S.R."/>
            <person name="Patrignani A."/>
            <person name="Gruter S."/>
            <person name="Poveda L."/>
            <person name="Shimizu-Inatsugi R."/>
            <person name="Baeten J."/>
            <person name="Francoijs K.J."/>
            <person name="Nataraja K.N."/>
            <person name="Reddy Y.A.N."/>
            <person name="Phadnis S."/>
            <person name="Ravikumar R.L."/>
            <person name="Schlapbach R."/>
            <person name="Sreeman S.M."/>
            <person name="Shimizu K.K."/>
        </authorList>
    </citation>
    <scope>NUCLEOTIDE SEQUENCE</scope>
</reference>
<organism evidence="10 11">
    <name type="scientific">Eleusine coracana subsp. coracana</name>
    <dbReference type="NCBI Taxonomy" id="191504"/>
    <lineage>
        <taxon>Eukaryota</taxon>
        <taxon>Viridiplantae</taxon>
        <taxon>Streptophyta</taxon>
        <taxon>Embryophyta</taxon>
        <taxon>Tracheophyta</taxon>
        <taxon>Spermatophyta</taxon>
        <taxon>Magnoliopsida</taxon>
        <taxon>Liliopsida</taxon>
        <taxon>Poales</taxon>
        <taxon>Poaceae</taxon>
        <taxon>PACMAD clade</taxon>
        <taxon>Chloridoideae</taxon>
        <taxon>Cynodonteae</taxon>
        <taxon>Eleusininae</taxon>
        <taxon>Eleusine</taxon>
    </lineage>
</organism>
<dbReference type="GO" id="GO:0016020">
    <property type="term" value="C:membrane"/>
    <property type="evidence" value="ECO:0007669"/>
    <property type="project" value="UniProtKB-SubCell"/>
</dbReference>
<evidence type="ECO:0000256" key="5">
    <source>
        <dbReference type="ARBA" id="ARBA00023136"/>
    </source>
</evidence>
<evidence type="ECO:0000259" key="8">
    <source>
        <dbReference type="PROSITE" id="PS50842"/>
    </source>
</evidence>
<gene>
    <name evidence="10" type="primary">ga30884</name>
    <name evidence="10" type="ORF">PR202_ga30884</name>
</gene>
<protein>
    <recommendedName>
        <fullName evidence="7">Expansin</fullName>
    </recommendedName>
</protein>
<dbReference type="PRINTS" id="PR01226">
    <property type="entry name" value="EXPANSIN"/>
</dbReference>
<dbReference type="GO" id="GO:0009664">
    <property type="term" value="P:plant-type cell wall organization"/>
    <property type="evidence" value="ECO:0007669"/>
    <property type="project" value="InterPro"/>
</dbReference>
<dbReference type="EMBL" id="BQKI01000023">
    <property type="protein sequence ID" value="GJN12595.1"/>
    <property type="molecule type" value="Genomic_DNA"/>
</dbReference>
<feature type="domain" description="Expansin-like EG45" evidence="8">
    <location>
        <begin position="52"/>
        <end position="165"/>
    </location>
</feature>
<keyword evidence="2 7" id="KW-0134">Cell wall</keyword>
<evidence type="ECO:0000259" key="9">
    <source>
        <dbReference type="PROSITE" id="PS50843"/>
    </source>
</evidence>
<keyword evidence="11" id="KW-1185">Reference proteome</keyword>
<keyword evidence="3 7" id="KW-0964">Secreted</keyword>
<dbReference type="PROSITE" id="PS50843">
    <property type="entry name" value="EXPANSIN_CBD"/>
    <property type="match status" value="1"/>
</dbReference>
<evidence type="ECO:0000313" key="10">
    <source>
        <dbReference type="EMBL" id="GJN12595.1"/>
    </source>
</evidence>
<reference evidence="10" key="2">
    <citation type="submission" date="2021-12" db="EMBL/GenBank/DDBJ databases">
        <title>Resequencing data analysis of finger millet.</title>
        <authorList>
            <person name="Hatakeyama M."/>
            <person name="Aluri S."/>
            <person name="Balachadran M.T."/>
            <person name="Sivarajan S.R."/>
            <person name="Poveda L."/>
            <person name="Shimizu-Inatsugi R."/>
            <person name="Schlapbach R."/>
            <person name="Sreeman S.M."/>
            <person name="Shimizu K.K."/>
        </authorList>
    </citation>
    <scope>NUCLEOTIDE SEQUENCE</scope>
</reference>
<dbReference type="CDD" id="cd22274">
    <property type="entry name" value="DPBB_EXPA_N"/>
    <property type="match status" value="1"/>
</dbReference>
<dbReference type="Pfam" id="PF03330">
    <property type="entry name" value="DPBB_1"/>
    <property type="match status" value="1"/>
</dbReference>
<keyword evidence="4 7" id="KW-0732">Signal</keyword>
<comment type="caution">
    <text evidence="10">The sequence shown here is derived from an EMBL/GenBank/DDBJ whole genome shotgun (WGS) entry which is preliminary data.</text>
</comment>
<evidence type="ECO:0000256" key="4">
    <source>
        <dbReference type="ARBA" id="ARBA00022729"/>
    </source>
</evidence>
<keyword evidence="5" id="KW-0472">Membrane</keyword>
<dbReference type="InterPro" id="IPR036908">
    <property type="entry name" value="RlpA-like_sf"/>
</dbReference>
<sequence length="262" mass="28309">MDPSASLRFAATAVTLLLLVASPAATAEAGAGGWEDAHATFYGDETGAETMQGACGYGNLFEQGYGLSTTALSSALFNDGWSCGACYELQCQNSTYCKPGGGASVTVTATNACPANYSKPNENWCNPPQRHFDLSKPMFLDLVTDFHVGIIPVRYRRAPCVKDGGVRFEMMGNEWWVAVLVFNVAGDGEVTAVAVKGDRDGWWMDMHRNWGQIWDGDSRLIGQGLSFRVTTSDGRAIVFDDVVPPTWTAGQSFKSNQQFVDV</sequence>
<keyword evidence="7" id="KW-0961">Cell wall biogenesis/degradation</keyword>
<dbReference type="PRINTS" id="PR01225">
    <property type="entry name" value="EXPANSNFAMLY"/>
</dbReference>
<comment type="function">
    <text evidence="7">Causes loosening and extension of plant cell walls by disrupting non-covalent bonding between cellulose microfibrils and matrix glucans. No enzymatic activity has been found.</text>
</comment>
<dbReference type="Gene3D" id="2.40.40.10">
    <property type="entry name" value="RlpA-like domain"/>
    <property type="match status" value="1"/>
</dbReference>
<dbReference type="SUPFAM" id="SSF49590">
    <property type="entry name" value="PHL pollen allergen"/>
    <property type="match status" value="1"/>
</dbReference>
<dbReference type="Pfam" id="PF01357">
    <property type="entry name" value="Expansin_C"/>
    <property type="match status" value="1"/>
</dbReference>
<dbReference type="AlphaFoldDB" id="A0AAV5DRQ7"/>
<dbReference type="SUPFAM" id="SSF50685">
    <property type="entry name" value="Barwin-like endoglucanases"/>
    <property type="match status" value="1"/>
</dbReference>
<dbReference type="Proteomes" id="UP001054889">
    <property type="component" value="Unassembled WGS sequence"/>
</dbReference>
<evidence type="ECO:0000256" key="6">
    <source>
        <dbReference type="ARBA" id="ARBA00023180"/>
    </source>
</evidence>
<dbReference type="InterPro" id="IPR007117">
    <property type="entry name" value="Expansin_CBD"/>
</dbReference>
<dbReference type="InterPro" id="IPR007118">
    <property type="entry name" value="Expan_Lol_pI"/>
</dbReference>
<evidence type="ECO:0000313" key="11">
    <source>
        <dbReference type="Proteomes" id="UP001054889"/>
    </source>
</evidence>
<accession>A0AAV5DRQ7</accession>
<dbReference type="Gene3D" id="2.60.40.760">
    <property type="entry name" value="Expansin, cellulose-binding-like domain"/>
    <property type="match status" value="1"/>
</dbReference>
<proteinExistence type="inferred from homology"/>
<evidence type="ECO:0000256" key="2">
    <source>
        <dbReference type="ARBA" id="ARBA00022512"/>
    </source>
</evidence>
<comment type="subcellular location">
    <subcellularLocation>
        <location evidence="7">Secreted</location>
        <location evidence="7">Cell wall</location>
    </subcellularLocation>
    <subcellularLocation>
        <location evidence="7">Membrane</location>
        <topology evidence="7">Peripheral membrane protein</topology>
    </subcellularLocation>
</comment>
<evidence type="ECO:0000256" key="7">
    <source>
        <dbReference type="RuleBase" id="RU365023"/>
    </source>
</evidence>
<name>A0AAV5DRQ7_ELECO</name>
<keyword evidence="6" id="KW-0325">Glycoprotein</keyword>
<dbReference type="GO" id="GO:0005576">
    <property type="term" value="C:extracellular region"/>
    <property type="evidence" value="ECO:0007669"/>
    <property type="project" value="InterPro"/>
</dbReference>
<feature type="domain" description="Expansin-like CBD" evidence="9">
    <location>
        <begin position="175"/>
        <end position="255"/>
    </location>
</feature>
<dbReference type="InterPro" id="IPR009009">
    <property type="entry name" value="RlpA-like_DPBB"/>
</dbReference>
<dbReference type="InterPro" id="IPR007112">
    <property type="entry name" value="Expansin/allergen_DPBB_dom"/>
</dbReference>
<evidence type="ECO:0000256" key="3">
    <source>
        <dbReference type="ARBA" id="ARBA00022525"/>
    </source>
</evidence>
<dbReference type="InterPro" id="IPR036749">
    <property type="entry name" value="Expansin_CBD_sf"/>
</dbReference>